<dbReference type="InterPro" id="IPR050131">
    <property type="entry name" value="Peptidase_S8_subtilisin-like"/>
</dbReference>
<dbReference type="InterPro" id="IPR022398">
    <property type="entry name" value="Peptidase_S8_His-AS"/>
</dbReference>
<dbReference type="Gene3D" id="2.60.40.10">
    <property type="entry name" value="Immunoglobulins"/>
    <property type="match status" value="1"/>
</dbReference>
<evidence type="ECO:0000256" key="2">
    <source>
        <dbReference type="ARBA" id="ARBA00022670"/>
    </source>
</evidence>
<dbReference type="PROSITE" id="PS00137">
    <property type="entry name" value="SUBTILASE_HIS"/>
    <property type="match status" value="1"/>
</dbReference>
<organism evidence="8 9">
    <name type="scientific">Limnobacter thiooxidans</name>
    <dbReference type="NCBI Taxonomy" id="131080"/>
    <lineage>
        <taxon>Bacteria</taxon>
        <taxon>Pseudomonadati</taxon>
        <taxon>Pseudomonadota</taxon>
        <taxon>Betaproteobacteria</taxon>
        <taxon>Burkholderiales</taxon>
        <taxon>Burkholderiaceae</taxon>
        <taxon>Limnobacter</taxon>
    </lineage>
</organism>
<gene>
    <name evidence="8" type="ORF">RGQ30_07260</name>
</gene>
<dbReference type="InterPro" id="IPR036852">
    <property type="entry name" value="Peptidase_S8/S53_dom_sf"/>
</dbReference>
<dbReference type="Pfam" id="PF22352">
    <property type="entry name" value="K319L-like_PKD"/>
    <property type="match status" value="1"/>
</dbReference>
<proteinExistence type="inferred from homology"/>
<accession>A0AA86MDX7</accession>
<feature type="domain" description="Peptidase S8/S53" evidence="7">
    <location>
        <begin position="165"/>
        <end position="443"/>
    </location>
</feature>
<name>A0AA86MDX7_9BURK</name>
<evidence type="ECO:0000256" key="3">
    <source>
        <dbReference type="ARBA" id="ARBA00022801"/>
    </source>
</evidence>
<dbReference type="PANTHER" id="PTHR43806">
    <property type="entry name" value="PEPTIDASE S8"/>
    <property type="match status" value="1"/>
</dbReference>
<reference evidence="8 9" key="1">
    <citation type="submission" date="2023-10" db="EMBL/GenBank/DDBJ databases">
        <title>Complete Genome Sequence of Limnobacter thiooxidans CS-K2T, Isolated from freshwater lake sediments in Bavaria, Germany.</title>
        <authorList>
            <person name="Naruki M."/>
            <person name="Watanabe A."/>
            <person name="Warashina T."/>
            <person name="Morita T."/>
            <person name="Arakawa K."/>
        </authorList>
    </citation>
    <scope>NUCLEOTIDE SEQUENCE [LARGE SCALE GENOMIC DNA]</scope>
    <source>
        <strain evidence="8 9">CS-K2</strain>
    </source>
</reference>
<dbReference type="PROSITE" id="PS00138">
    <property type="entry name" value="SUBTILASE_SER"/>
    <property type="match status" value="1"/>
</dbReference>
<protein>
    <recommendedName>
        <fullName evidence="7">Peptidase S8/S53 domain-containing protein</fullName>
    </recommendedName>
</protein>
<dbReference type="InterPro" id="IPR000209">
    <property type="entry name" value="Peptidase_S8/S53_dom"/>
</dbReference>
<keyword evidence="3 5" id="KW-0378">Hydrolase</keyword>
<dbReference type="InterPro" id="IPR023828">
    <property type="entry name" value="Peptidase_S8_Ser-AS"/>
</dbReference>
<feature type="compositionally biased region" description="Low complexity" evidence="6">
    <location>
        <begin position="593"/>
        <end position="605"/>
    </location>
</feature>
<feature type="active site" description="Charge relay system" evidence="5">
    <location>
        <position position="410"/>
    </location>
</feature>
<dbReference type="PANTHER" id="PTHR43806:SF11">
    <property type="entry name" value="CEREVISIN-RELATED"/>
    <property type="match status" value="1"/>
</dbReference>
<dbReference type="Proteomes" id="UP001329151">
    <property type="component" value="Chromosome"/>
</dbReference>
<feature type="region of interest" description="Disordered" evidence="6">
    <location>
        <begin position="591"/>
        <end position="633"/>
    </location>
</feature>
<dbReference type="SUPFAM" id="SSF52743">
    <property type="entry name" value="Subtilisin-like"/>
    <property type="match status" value="1"/>
</dbReference>
<evidence type="ECO:0000256" key="4">
    <source>
        <dbReference type="ARBA" id="ARBA00022825"/>
    </source>
</evidence>
<dbReference type="PROSITE" id="PS51892">
    <property type="entry name" value="SUBTILASE"/>
    <property type="match status" value="1"/>
</dbReference>
<dbReference type="InterPro" id="IPR034176">
    <property type="entry name" value="Peptidases_S8_13"/>
</dbReference>
<dbReference type="PRINTS" id="PR00723">
    <property type="entry name" value="SUBTILISIN"/>
</dbReference>
<dbReference type="InterPro" id="IPR015500">
    <property type="entry name" value="Peptidase_S8_subtilisin-rel"/>
</dbReference>
<keyword evidence="4 5" id="KW-0720">Serine protease</keyword>
<dbReference type="GO" id="GO:0006508">
    <property type="term" value="P:proteolysis"/>
    <property type="evidence" value="ECO:0007669"/>
    <property type="project" value="UniProtKB-KW"/>
</dbReference>
<dbReference type="Gene3D" id="3.40.50.200">
    <property type="entry name" value="Peptidase S8/S53 domain"/>
    <property type="match status" value="1"/>
</dbReference>
<dbReference type="GO" id="GO:0004252">
    <property type="term" value="F:serine-type endopeptidase activity"/>
    <property type="evidence" value="ECO:0007669"/>
    <property type="project" value="UniProtKB-UniRule"/>
</dbReference>
<evidence type="ECO:0000256" key="6">
    <source>
        <dbReference type="SAM" id="MobiDB-lite"/>
    </source>
</evidence>
<feature type="active site" description="Charge relay system" evidence="5">
    <location>
        <position position="172"/>
    </location>
</feature>
<dbReference type="AlphaFoldDB" id="A0AA86MDX7"/>
<dbReference type="Pfam" id="PF00082">
    <property type="entry name" value="Peptidase_S8"/>
    <property type="match status" value="1"/>
</dbReference>
<keyword evidence="9" id="KW-1185">Reference proteome</keyword>
<comment type="similarity">
    <text evidence="1 5">Belongs to the peptidase S8 family.</text>
</comment>
<dbReference type="RefSeq" id="WP_130558274.1">
    <property type="nucleotide sequence ID" value="NZ_AP028947.1"/>
</dbReference>
<evidence type="ECO:0000313" key="8">
    <source>
        <dbReference type="EMBL" id="BET25225.1"/>
    </source>
</evidence>
<feature type="active site" description="Charge relay system" evidence="5">
    <location>
        <position position="237"/>
    </location>
</feature>
<dbReference type="KEGG" id="lto:RGQ30_07260"/>
<evidence type="ECO:0000259" key="7">
    <source>
        <dbReference type="Pfam" id="PF00082"/>
    </source>
</evidence>
<evidence type="ECO:0000256" key="5">
    <source>
        <dbReference type="PROSITE-ProRule" id="PRU01240"/>
    </source>
</evidence>
<feature type="compositionally biased region" description="Low complexity" evidence="6">
    <location>
        <begin position="614"/>
        <end position="630"/>
    </location>
</feature>
<dbReference type="CDD" id="cd07496">
    <property type="entry name" value="Peptidases_S8_13"/>
    <property type="match status" value="1"/>
</dbReference>
<dbReference type="EMBL" id="AP028947">
    <property type="protein sequence ID" value="BET25225.1"/>
    <property type="molecule type" value="Genomic_DNA"/>
</dbReference>
<keyword evidence="2 5" id="KW-0645">Protease</keyword>
<dbReference type="InterPro" id="IPR013783">
    <property type="entry name" value="Ig-like_fold"/>
</dbReference>
<sequence length="668" mass="67683">MLIFPLHKSNLTVPRFLGIFMFCLAWLLLSNPAYAQSDSPQFILKLKNSVELSSSPTVRRLEKEGEFLSGVLTRNNLDATWLRAGSVGTHVLRWGSSVRFSDKQALLNRLASDPEVEFAIEDRPMRAFATPNDPTFANQWALRSTVNTAGAKFDQAWDVIRGSADVVVAVLDTGVVFETPDLMGRLLSGYDFISSVSTANDGNGRDSDASDPGNWISSADAQTATFSGCSVKNSSWHGTFVAGQIAANTNSDSDVAGADWNVKVLPVRVLGKCGGLLSDVLDAMLWSAGLDVPGIPRNNNPADVINLSLGSSTTCSGFEQTVVNRVNSAGTLVVAAAGNSGGAVDSPANCASVLSVGALDRDGSRASYSAIGTGVSLMAPGGFSNGLVGLGNSGTTTPTSASLVNKTGTSFSSPLVAATAGLMRAINPALTPAQLSSQILSTTSAFLTPRSSTCTANQGSGACNCTSAVCGTGMLNAFAAVTAAKGTRPVANASVSANGLISSGFQENATGLNPVRLRGSASSVAAGRSVASYSWSQVSGEQVLVGTSTTADVDLPAAGSTSDLVFQLTVTDSVGESHSSYTAIRVLASGANGSSPTSVASVSSGGTTGGTSGGSSPPASDNGAGSAGSVSAGGGGGSNTLPGLLGLSLLLIAFRRNSVALRKMTKQA</sequence>
<evidence type="ECO:0000256" key="1">
    <source>
        <dbReference type="ARBA" id="ARBA00011073"/>
    </source>
</evidence>
<evidence type="ECO:0000313" key="9">
    <source>
        <dbReference type="Proteomes" id="UP001329151"/>
    </source>
</evidence>